<evidence type="ECO:0000256" key="1">
    <source>
        <dbReference type="SAM" id="MobiDB-lite"/>
    </source>
</evidence>
<feature type="region of interest" description="Disordered" evidence="1">
    <location>
        <begin position="1"/>
        <end position="32"/>
    </location>
</feature>
<evidence type="ECO:0000313" key="3">
    <source>
        <dbReference type="RefSeq" id="XP_033456350.1"/>
    </source>
</evidence>
<gene>
    <name evidence="3" type="ORF">K489DRAFT_79076</name>
</gene>
<accession>A0A6J3LVK2</accession>
<keyword evidence="2" id="KW-1185">Reference proteome</keyword>
<proteinExistence type="predicted"/>
<name>A0A6J3LVK2_9PEZI</name>
<organism evidence="3">
    <name type="scientific">Dissoconium aciculare CBS 342.82</name>
    <dbReference type="NCBI Taxonomy" id="1314786"/>
    <lineage>
        <taxon>Eukaryota</taxon>
        <taxon>Fungi</taxon>
        <taxon>Dikarya</taxon>
        <taxon>Ascomycota</taxon>
        <taxon>Pezizomycotina</taxon>
        <taxon>Dothideomycetes</taxon>
        <taxon>Dothideomycetidae</taxon>
        <taxon>Mycosphaerellales</taxon>
        <taxon>Dissoconiaceae</taxon>
        <taxon>Dissoconium</taxon>
    </lineage>
</organism>
<dbReference type="RefSeq" id="XP_033456350.1">
    <property type="nucleotide sequence ID" value="XM_033608927.1"/>
</dbReference>
<dbReference type="AlphaFoldDB" id="A0A6J3LVK2"/>
<sequence>MRSGGDGMSGLKPPSATRERRSARASAWHGSATHGVPGAFVCVYGVISVAGRIEALSSYIGQQGVDDGEGSKMTFPRRKISTDDVIEGKVSSQSTGPRAAAPKIHFATCLVNG</sequence>
<reference evidence="3" key="2">
    <citation type="submission" date="2020-04" db="EMBL/GenBank/DDBJ databases">
        <authorList>
            <consortium name="NCBI Genome Project"/>
        </authorList>
    </citation>
    <scope>NUCLEOTIDE SEQUENCE</scope>
    <source>
        <strain evidence="3">CBS 342.82</strain>
    </source>
</reference>
<evidence type="ECO:0000313" key="2">
    <source>
        <dbReference type="Proteomes" id="UP000504637"/>
    </source>
</evidence>
<dbReference type="Proteomes" id="UP000504637">
    <property type="component" value="Unplaced"/>
</dbReference>
<reference evidence="3" key="3">
    <citation type="submission" date="2025-08" db="UniProtKB">
        <authorList>
            <consortium name="RefSeq"/>
        </authorList>
    </citation>
    <scope>IDENTIFICATION</scope>
    <source>
        <strain evidence="3">CBS 342.82</strain>
    </source>
</reference>
<protein>
    <submittedName>
        <fullName evidence="3">Uncharacterized protein</fullName>
    </submittedName>
</protein>
<dbReference type="GeneID" id="54366728"/>
<reference evidence="3" key="1">
    <citation type="submission" date="2020-01" db="EMBL/GenBank/DDBJ databases">
        <authorList>
            <consortium name="DOE Joint Genome Institute"/>
            <person name="Haridas S."/>
            <person name="Albert R."/>
            <person name="Binder M."/>
            <person name="Bloem J."/>
            <person name="Labutti K."/>
            <person name="Salamov A."/>
            <person name="Andreopoulos B."/>
            <person name="Baker S.E."/>
            <person name="Barry K."/>
            <person name="Bills G."/>
            <person name="Bluhm B.H."/>
            <person name="Cannon C."/>
            <person name="Castanera R."/>
            <person name="Culley D.E."/>
            <person name="Daum C."/>
            <person name="Ezra D."/>
            <person name="Gonzalez J.B."/>
            <person name="Henrissat B."/>
            <person name="Kuo A."/>
            <person name="Liang C."/>
            <person name="Lipzen A."/>
            <person name="Lutzoni F."/>
            <person name="Magnuson J."/>
            <person name="Mondo S."/>
            <person name="Nolan M."/>
            <person name="Ohm R."/>
            <person name="Pangilinan J."/>
            <person name="Park H.-J."/>
            <person name="Ramirez L."/>
            <person name="Alfaro M."/>
            <person name="Sun H."/>
            <person name="Tritt A."/>
            <person name="Yoshinaga Y."/>
            <person name="Zwiers L.-H."/>
            <person name="Turgeon B.G."/>
            <person name="Goodwin S.B."/>
            <person name="Spatafora J.W."/>
            <person name="Crous P.W."/>
            <person name="Grigoriev I.V."/>
        </authorList>
    </citation>
    <scope>NUCLEOTIDE SEQUENCE</scope>
    <source>
        <strain evidence="3">CBS 342.82</strain>
    </source>
</reference>